<feature type="compositionally biased region" description="Basic and acidic residues" evidence="1">
    <location>
        <begin position="140"/>
        <end position="164"/>
    </location>
</feature>
<dbReference type="Gene3D" id="4.10.240.10">
    <property type="entry name" value="Zn(2)-C6 fungal-type DNA-binding domain"/>
    <property type="match status" value="1"/>
</dbReference>
<dbReference type="Proteomes" id="UP000789508">
    <property type="component" value="Unassembled WGS sequence"/>
</dbReference>
<dbReference type="InterPro" id="IPR001138">
    <property type="entry name" value="Zn2Cys6_DnaBD"/>
</dbReference>
<evidence type="ECO:0000313" key="3">
    <source>
        <dbReference type="EMBL" id="CAG8694905.1"/>
    </source>
</evidence>
<dbReference type="EMBL" id="CAJVPS010017745">
    <property type="protein sequence ID" value="CAG8694905.1"/>
    <property type="molecule type" value="Genomic_DNA"/>
</dbReference>
<feature type="region of interest" description="Disordered" evidence="1">
    <location>
        <begin position="252"/>
        <end position="278"/>
    </location>
</feature>
<evidence type="ECO:0000259" key="2">
    <source>
        <dbReference type="PROSITE" id="PS50048"/>
    </source>
</evidence>
<dbReference type="GO" id="GO:0008270">
    <property type="term" value="F:zinc ion binding"/>
    <property type="evidence" value="ECO:0007669"/>
    <property type="project" value="InterPro"/>
</dbReference>
<dbReference type="OrthoDB" id="4132249at2759"/>
<feature type="domain" description="Zn(2)-C6 fungal-type" evidence="2">
    <location>
        <begin position="281"/>
        <end position="310"/>
    </location>
</feature>
<dbReference type="Pfam" id="PF00172">
    <property type="entry name" value="Zn_clus"/>
    <property type="match status" value="1"/>
</dbReference>
<accession>A0A9N9ETV6</accession>
<feature type="non-terminal residue" evidence="3">
    <location>
        <position position="1"/>
    </location>
</feature>
<organism evidence="3 4">
    <name type="scientific">Ambispora leptoticha</name>
    <dbReference type="NCBI Taxonomy" id="144679"/>
    <lineage>
        <taxon>Eukaryota</taxon>
        <taxon>Fungi</taxon>
        <taxon>Fungi incertae sedis</taxon>
        <taxon>Mucoromycota</taxon>
        <taxon>Glomeromycotina</taxon>
        <taxon>Glomeromycetes</taxon>
        <taxon>Archaeosporales</taxon>
        <taxon>Ambisporaceae</taxon>
        <taxon>Ambispora</taxon>
    </lineage>
</organism>
<dbReference type="InterPro" id="IPR036864">
    <property type="entry name" value="Zn2-C6_fun-type_DNA-bd_sf"/>
</dbReference>
<proteinExistence type="predicted"/>
<reference evidence="3" key="1">
    <citation type="submission" date="2021-06" db="EMBL/GenBank/DDBJ databases">
        <authorList>
            <person name="Kallberg Y."/>
            <person name="Tangrot J."/>
            <person name="Rosling A."/>
        </authorList>
    </citation>
    <scope>NUCLEOTIDE SEQUENCE</scope>
    <source>
        <strain evidence="3">FL130A</strain>
    </source>
</reference>
<sequence length="323" mass="36997">TSNSNLLIQPLTLNRSSPPANSSNNLPSLLSKIIYIRPIDSISNEEVVQFRFVPSDSKEDIKEEISKAFNLERFSLRDDKKNIVTGSWDSLVSGRYYEIIDRGESNVVDRKWKKYVDFGPKRVVDEFEYTEELPSESYEEDKGRNLDGRSINNKRDTTIQENESRKKRKSQSHLTSTQFLLEVKQNDQQQHQQLLIQSHQEPTESRMSVRRALLTPEDVIVRDNMIEFAVPSANHDVFEEFDSGIFENTNNINRRAGASGQGKQPSKRVVRGSSRSGQVKACSRCRKGKKGCDRKRPCERCIKAGMEDSCDTGEPRNDKISFK</sequence>
<gene>
    <name evidence="3" type="ORF">ALEPTO_LOCUS11346</name>
</gene>
<keyword evidence="4" id="KW-1185">Reference proteome</keyword>
<dbReference type="AlphaFoldDB" id="A0A9N9ETV6"/>
<protein>
    <submittedName>
        <fullName evidence="3">9094_t:CDS:1</fullName>
    </submittedName>
</protein>
<evidence type="ECO:0000313" key="4">
    <source>
        <dbReference type="Proteomes" id="UP000789508"/>
    </source>
</evidence>
<dbReference type="GO" id="GO:0000981">
    <property type="term" value="F:DNA-binding transcription factor activity, RNA polymerase II-specific"/>
    <property type="evidence" value="ECO:0007669"/>
    <property type="project" value="InterPro"/>
</dbReference>
<evidence type="ECO:0000256" key="1">
    <source>
        <dbReference type="SAM" id="MobiDB-lite"/>
    </source>
</evidence>
<dbReference type="PROSITE" id="PS00463">
    <property type="entry name" value="ZN2_CY6_FUNGAL_1"/>
    <property type="match status" value="1"/>
</dbReference>
<feature type="region of interest" description="Disordered" evidence="1">
    <location>
        <begin position="134"/>
        <end position="173"/>
    </location>
</feature>
<dbReference type="CDD" id="cd00067">
    <property type="entry name" value="GAL4"/>
    <property type="match status" value="1"/>
</dbReference>
<name>A0A9N9ETV6_9GLOM</name>
<dbReference type="PROSITE" id="PS50048">
    <property type="entry name" value="ZN2_CY6_FUNGAL_2"/>
    <property type="match status" value="1"/>
</dbReference>
<dbReference type="SMART" id="SM00066">
    <property type="entry name" value="GAL4"/>
    <property type="match status" value="1"/>
</dbReference>
<comment type="caution">
    <text evidence="3">The sequence shown here is derived from an EMBL/GenBank/DDBJ whole genome shotgun (WGS) entry which is preliminary data.</text>
</comment>
<dbReference type="SUPFAM" id="SSF57701">
    <property type="entry name" value="Zn2/Cys6 DNA-binding domain"/>
    <property type="match status" value="1"/>
</dbReference>